<dbReference type="AlphaFoldDB" id="A0A1S9RI23"/>
<protein>
    <submittedName>
        <fullName evidence="1">Uncharacterized protein</fullName>
    </submittedName>
</protein>
<organism evidence="1 2">
    <name type="scientific">Penicillium brasilianum</name>
    <dbReference type="NCBI Taxonomy" id="104259"/>
    <lineage>
        <taxon>Eukaryota</taxon>
        <taxon>Fungi</taxon>
        <taxon>Dikarya</taxon>
        <taxon>Ascomycota</taxon>
        <taxon>Pezizomycotina</taxon>
        <taxon>Eurotiomycetes</taxon>
        <taxon>Eurotiomycetidae</taxon>
        <taxon>Eurotiales</taxon>
        <taxon>Aspergillaceae</taxon>
        <taxon>Penicillium</taxon>
    </lineage>
</organism>
<evidence type="ECO:0000313" key="1">
    <source>
        <dbReference type="EMBL" id="OOQ85184.1"/>
    </source>
</evidence>
<proteinExistence type="predicted"/>
<comment type="caution">
    <text evidence="1">The sequence shown here is derived from an EMBL/GenBank/DDBJ whole genome shotgun (WGS) entry which is preliminary data.</text>
</comment>
<sequence>MSDASTNVPSFSRSDIRLLVSGYTRVGLRQWGQIEIFAQVLGQGPMNDRSLAVIAWELNELTGHVVCVVDPCSTAPWFLRIVITPDFVFLGLYWAGVDSIASLADYDRFLVDAFCYRPLVTGAIACHSLNNQEWFDLLCGLNTHLGSQVGSIGRLPPSAPIIPAAPLMPAATATVIPAAVPSIPVATVATTFPSVMPAICAGDLPMKDVGKKASEDGVGGPALPQIVTKDGRVITPQWTVTFPPPPPGVPRK</sequence>
<reference evidence="2" key="1">
    <citation type="submission" date="2015-09" db="EMBL/GenBank/DDBJ databases">
        <authorList>
            <person name="Fill T.P."/>
            <person name="Baretta J.F."/>
            <person name="de Almeida L.G."/>
            <person name="Rocha M."/>
            <person name="de Souza D.H."/>
            <person name="Malavazi I."/>
            <person name="Cerdeira L.T."/>
            <person name="Hong H."/>
            <person name="Samborskyy M."/>
            <person name="de Vasconcelos A.T."/>
            <person name="Leadlay P."/>
            <person name="Rodrigues-Filho E."/>
        </authorList>
    </citation>
    <scope>NUCLEOTIDE SEQUENCE [LARGE SCALE GENOMIC DNA]</scope>
    <source>
        <strain evidence="2">LaBioMMi 136</strain>
    </source>
</reference>
<dbReference type="EMBL" id="LJBN01000171">
    <property type="protein sequence ID" value="OOQ85184.1"/>
    <property type="molecule type" value="Genomic_DNA"/>
</dbReference>
<gene>
    <name evidence="1" type="ORF">PEBR_27186</name>
</gene>
<name>A0A1S9RI23_PENBI</name>
<evidence type="ECO:0000313" key="2">
    <source>
        <dbReference type="Proteomes" id="UP000190744"/>
    </source>
</evidence>
<dbReference type="Proteomes" id="UP000190744">
    <property type="component" value="Unassembled WGS sequence"/>
</dbReference>
<accession>A0A1S9RI23</accession>